<evidence type="ECO:0000313" key="3">
    <source>
        <dbReference type="EMBL" id="KAA2213825.1"/>
    </source>
</evidence>
<keyword evidence="2" id="KW-0732">Signal</keyword>
<organism evidence="3 4">
    <name type="scientific">Teichococcus oryzae</name>
    <dbReference type="NCBI Taxonomy" id="1608942"/>
    <lineage>
        <taxon>Bacteria</taxon>
        <taxon>Pseudomonadati</taxon>
        <taxon>Pseudomonadota</taxon>
        <taxon>Alphaproteobacteria</taxon>
        <taxon>Acetobacterales</taxon>
        <taxon>Roseomonadaceae</taxon>
        <taxon>Roseomonas</taxon>
    </lineage>
</organism>
<protein>
    <submittedName>
        <fullName evidence="3">Phosphoribosylamine--glycine ligase</fullName>
    </submittedName>
</protein>
<keyword evidence="4" id="KW-1185">Reference proteome</keyword>
<feature type="region of interest" description="Disordered" evidence="1">
    <location>
        <begin position="22"/>
        <end position="42"/>
    </location>
</feature>
<gene>
    <name evidence="3" type="ORF">F0Q34_07150</name>
</gene>
<dbReference type="GO" id="GO:0016874">
    <property type="term" value="F:ligase activity"/>
    <property type="evidence" value="ECO:0007669"/>
    <property type="project" value="UniProtKB-KW"/>
</dbReference>
<reference evidence="3 4" key="1">
    <citation type="journal article" date="2015" name="Int. J. Syst. Evol. Microbiol.">
        <title>Roseomonas oryzae sp. nov., isolated from paddy rhizosphere soil.</title>
        <authorList>
            <person name="Ramaprasad E.V."/>
            <person name="Sasikala Ch."/>
            <person name="Ramana Ch.V."/>
        </authorList>
    </citation>
    <scope>NUCLEOTIDE SEQUENCE [LARGE SCALE GENOMIC DNA]</scope>
    <source>
        <strain evidence="3 4">KCTC 42542</strain>
    </source>
</reference>
<proteinExistence type="predicted"/>
<evidence type="ECO:0000256" key="2">
    <source>
        <dbReference type="SAM" id="SignalP"/>
    </source>
</evidence>
<dbReference type="OrthoDB" id="7281550at2"/>
<dbReference type="Proteomes" id="UP000322110">
    <property type="component" value="Unassembled WGS sequence"/>
</dbReference>
<keyword evidence="3" id="KW-0436">Ligase</keyword>
<feature type="chain" id="PRO_5022949459" evidence="2">
    <location>
        <begin position="21"/>
        <end position="100"/>
    </location>
</feature>
<accession>A0A5B2TIJ9</accession>
<dbReference type="RefSeq" id="WP_149811481.1">
    <property type="nucleotide sequence ID" value="NZ_VUKA01000002.1"/>
</dbReference>
<feature type="signal peptide" evidence="2">
    <location>
        <begin position="1"/>
        <end position="20"/>
    </location>
</feature>
<comment type="caution">
    <text evidence="3">The sequence shown here is derived from an EMBL/GenBank/DDBJ whole genome shotgun (WGS) entry which is preliminary data.</text>
</comment>
<name>A0A5B2TIJ9_9PROT</name>
<sequence>MTPHILPTLLLPALLLAACARNTPDPLPDPPLSPAHAACREEARSAPDVNQAARELNAMNLENRRRVAHEMRVAETSAYRACLRRNGLGGTGGVEAPRAP</sequence>
<evidence type="ECO:0000313" key="4">
    <source>
        <dbReference type="Proteomes" id="UP000322110"/>
    </source>
</evidence>
<dbReference type="EMBL" id="VUKA01000002">
    <property type="protein sequence ID" value="KAA2213825.1"/>
    <property type="molecule type" value="Genomic_DNA"/>
</dbReference>
<evidence type="ECO:0000256" key="1">
    <source>
        <dbReference type="SAM" id="MobiDB-lite"/>
    </source>
</evidence>
<dbReference type="AlphaFoldDB" id="A0A5B2TIJ9"/>